<feature type="compositionally biased region" description="Polar residues" evidence="1">
    <location>
        <begin position="331"/>
        <end position="344"/>
    </location>
</feature>
<evidence type="ECO:0000256" key="1">
    <source>
        <dbReference type="SAM" id="MobiDB-lite"/>
    </source>
</evidence>
<feature type="compositionally biased region" description="Low complexity" evidence="1">
    <location>
        <begin position="606"/>
        <end position="617"/>
    </location>
</feature>
<evidence type="ECO:0000313" key="2">
    <source>
        <dbReference type="EMBL" id="KAF0732188.1"/>
    </source>
</evidence>
<organism evidence="2 3">
    <name type="scientific">Aphanomyces euteiches</name>
    <dbReference type="NCBI Taxonomy" id="100861"/>
    <lineage>
        <taxon>Eukaryota</taxon>
        <taxon>Sar</taxon>
        <taxon>Stramenopiles</taxon>
        <taxon>Oomycota</taxon>
        <taxon>Saprolegniomycetes</taxon>
        <taxon>Saprolegniales</taxon>
        <taxon>Verrucalvaceae</taxon>
        <taxon>Aphanomyces</taxon>
    </lineage>
</organism>
<dbReference type="Proteomes" id="UP000481153">
    <property type="component" value="Unassembled WGS sequence"/>
</dbReference>
<feature type="compositionally biased region" description="Acidic residues" evidence="1">
    <location>
        <begin position="1"/>
        <end position="23"/>
    </location>
</feature>
<gene>
    <name evidence="2" type="ORF">Ae201684_010837</name>
</gene>
<protein>
    <submittedName>
        <fullName evidence="2">Uncharacterized protein</fullName>
    </submittedName>
</protein>
<dbReference type="VEuPathDB" id="FungiDB:AeMF1_002032"/>
<name>A0A6G0WXG1_9STRA</name>
<proteinExistence type="predicted"/>
<feature type="compositionally biased region" description="Acidic residues" evidence="1">
    <location>
        <begin position="389"/>
        <end position="413"/>
    </location>
</feature>
<feature type="compositionally biased region" description="Acidic residues" evidence="1">
    <location>
        <begin position="367"/>
        <end position="382"/>
    </location>
</feature>
<comment type="caution">
    <text evidence="2">The sequence shown here is derived from an EMBL/GenBank/DDBJ whole genome shotgun (WGS) entry which is preliminary data.</text>
</comment>
<accession>A0A6G0WXG1</accession>
<feature type="compositionally biased region" description="Basic and acidic residues" evidence="1">
    <location>
        <begin position="548"/>
        <end position="559"/>
    </location>
</feature>
<feature type="compositionally biased region" description="Polar residues" evidence="1">
    <location>
        <begin position="509"/>
        <end position="519"/>
    </location>
</feature>
<dbReference type="EMBL" id="VJMJ01000137">
    <property type="protein sequence ID" value="KAF0732188.1"/>
    <property type="molecule type" value="Genomic_DNA"/>
</dbReference>
<feature type="region of interest" description="Disordered" evidence="1">
    <location>
        <begin position="1"/>
        <end position="56"/>
    </location>
</feature>
<keyword evidence="3" id="KW-1185">Reference proteome</keyword>
<feature type="compositionally biased region" description="Polar residues" evidence="1">
    <location>
        <begin position="582"/>
        <end position="593"/>
    </location>
</feature>
<reference evidence="2 3" key="1">
    <citation type="submission" date="2019-07" db="EMBL/GenBank/DDBJ databases">
        <title>Genomics analysis of Aphanomyces spp. identifies a new class of oomycete effector associated with host adaptation.</title>
        <authorList>
            <person name="Gaulin E."/>
        </authorList>
    </citation>
    <scope>NUCLEOTIDE SEQUENCE [LARGE SCALE GENOMIC DNA]</scope>
    <source>
        <strain evidence="2 3">ATCC 201684</strain>
    </source>
</reference>
<feature type="compositionally biased region" description="Acidic residues" evidence="1">
    <location>
        <begin position="33"/>
        <end position="42"/>
    </location>
</feature>
<feature type="region of interest" description="Disordered" evidence="1">
    <location>
        <begin position="635"/>
        <end position="655"/>
    </location>
</feature>
<feature type="region of interest" description="Disordered" evidence="1">
    <location>
        <begin position="86"/>
        <end position="161"/>
    </location>
</feature>
<evidence type="ECO:0000313" key="3">
    <source>
        <dbReference type="Proteomes" id="UP000481153"/>
    </source>
</evidence>
<feature type="region of interest" description="Disordered" evidence="1">
    <location>
        <begin position="182"/>
        <end position="620"/>
    </location>
</feature>
<feature type="compositionally biased region" description="Basic and acidic residues" evidence="1">
    <location>
        <begin position="283"/>
        <end position="294"/>
    </location>
</feature>
<feature type="compositionally biased region" description="Basic and acidic residues" evidence="1">
    <location>
        <begin position="86"/>
        <end position="98"/>
    </location>
</feature>
<dbReference type="AlphaFoldDB" id="A0A6G0WXG1"/>
<feature type="compositionally biased region" description="Polar residues" evidence="1">
    <location>
        <begin position="248"/>
        <end position="281"/>
    </location>
</feature>
<feature type="compositionally biased region" description="Basic and acidic residues" evidence="1">
    <location>
        <begin position="43"/>
        <end position="56"/>
    </location>
</feature>
<sequence>MSSDESDSSEYDSDVSSDEDSDGSQEASSESGESVEEDESDEDNQKPEEDLAKSKAIADDMAAIYRLSNEMDKICRRLQFRYSLKQEEEPAKPVDEPQKAAMPSKSDATTDSDDLPVPRKGCSTDAAIPRCREKAAPPTLPFQDALSKSIEDKTKPKPVHGTIAMECRLQMEVKASPDFHLLEYMKPPRPKSLPSPSRSRRSISKPKDGMNDDPAASPSKTLQDREPPSHVAVTTDTTKSVTRRKSSIKSTSNLQVESTNAVSPVAKQSSRQGIPSPQRQMSSRKEARGVRPEPVEPESPEVMKTAASTSPSQQRRRSSTRGSNDPAANAQVESLTSQDQSTSPLKPRASVASVAPLPQSIEKVDGDMEEDDDMMDLGDENEPPPPQDMNEDDGDVDDDGDEALPPQEQDDECIPFSIAQQEELDHAAAEAADEDDFAQSEHGDEALPDQDTSLASDADNRATSVPAEETPSSDDQRVETPIPTEVPIVSTEDESLDDAPRRHDDEPIATTSILPSSSELPAAVTASSDPLPPTQAATASTRMSIVPEAKRPSIVDPSRKASMPPPLEETTPTLPIDRREPSSSLPTRRSTVVDSPAQVHGMDSIAASTAPSARLPAAAPPLEPVISPVASTAQYDTPVVESSAEQSPVPSRRESFQRAARRASSIPKVAVTVNLPTSPISPPSRRQPSLYDSLERPTTMENAFQVKSPLLSHLRSSDNTTSFKPSFKQPSIEYEVHAMHYLLFGPPSA</sequence>